<evidence type="ECO:0000256" key="2">
    <source>
        <dbReference type="ARBA" id="ARBA00022825"/>
    </source>
</evidence>
<gene>
    <name evidence="4" type="ORF">DQ384_12155</name>
</gene>
<proteinExistence type="predicted"/>
<dbReference type="EMBL" id="QOIL01000006">
    <property type="protein sequence ID" value="RCG30738.1"/>
    <property type="molecule type" value="Genomic_DNA"/>
</dbReference>
<evidence type="ECO:0000256" key="1">
    <source>
        <dbReference type="ARBA" id="ARBA00022801"/>
    </source>
</evidence>
<comment type="caution">
    <text evidence="4">The sequence shown here is derived from an EMBL/GenBank/DDBJ whole genome shotgun (WGS) entry which is preliminary data.</text>
</comment>
<dbReference type="Gene3D" id="3.40.50.1820">
    <property type="entry name" value="alpha/beta hydrolase"/>
    <property type="match status" value="1"/>
</dbReference>
<dbReference type="InterPro" id="IPR011659">
    <property type="entry name" value="WD40"/>
</dbReference>
<dbReference type="PANTHER" id="PTHR42776">
    <property type="entry name" value="SERINE PEPTIDASE S9 FAMILY MEMBER"/>
    <property type="match status" value="1"/>
</dbReference>
<evidence type="ECO:0000313" key="4">
    <source>
        <dbReference type="EMBL" id="RCG30738.1"/>
    </source>
</evidence>
<dbReference type="InterPro" id="IPR002470">
    <property type="entry name" value="Peptidase_S9A"/>
</dbReference>
<dbReference type="InterPro" id="IPR029058">
    <property type="entry name" value="AB_hydrolase_fold"/>
</dbReference>
<dbReference type="GO" id="GO:0006508">
    <property type="term" value="P:proteolysis"/>
    <property type="evidence" value="ECO:0007669"/>
    <property type="project" value="InterPro"/>
</dbReference>
<dbReference type="Pfam" id="PF07676">
    <property type="entry name" value="PD40"/>
    <property type="match status" value="1"/>
</dbReference>
<dbReference type="Pfam" id="PF00326">
    <property type="entry name" value="Peptidase_S9"/>
    <property type="match status" value="1"/>
</dbReference>
<dbReference type="PRINTS" id="PR00862">
    <property type="entry name" value="PROLIGOPTASE"/>
</dbReference>
<keyword evidence="5" id="KW-1185">Reference proteome</keyword>
<sequence length="617" mass="65758">MTTEPHSEPTLCGNLDFSNCGCKRKESEVDVSWTCRSPALSPDSTAVAFVSDRDGSPRVWVQPLPPGGATPSQGPPAPAWLVDTGPEPVGDVLWSPDGAWLAVLVAPGGGEHTQVWAVRPDGTDRRLLAGPVDAPARGSAVFVRWTGRGATLLVAELSGSGTTEAVLIDAELGHRDTIASGPLMWPSAVSRDHRRALLRHGPRGQRMMAVADLPVGDERPLLPATTDLGALSPDGEIAYVRSDAGRDRAALVAVPVGGAPRVVAERPEADLDRFSVSLDGRVALLAWNVMGRSELEVADLQGNHLRPLPPPPADVVTSARISCDGTLAVLAAESPDTPSHILLCDLESGRYHRVAGDEPLPDGVETELVRFAARDGLELTGWLHRAGPSAGPCLIYLHGGPESQERPTFNPLFHRLLMAGISVFAPNVRGSSGYGRAFLDADNHALRFHAIDDVADCVEHMVRIGVADPGRVACMGRSYGGYLTLAALVTYPELFRAGVDVCGMADFATFYALTEPWIAAAAVGEYGDPVADRELLRSLSPIHSFDRLTAPLLVVHGAQDTNVPVYEAEQVVAAATARGIPCRYLLFEDEGHETVRTANKLVFWEAVASWLGRWLVG</sequence>
<keyword evidence="2" id="KW-0645">Protease</keyword>
<dbReference type="SUPFAM" id="SSF53474">
    <property type="entry name" value="alpha/beta-Hydrolases"/>
    <property type="match status" value="1"/>
</dbReference>
<evidence type="ECO:0000313" key="5">
    <source>
        <dbReference type="Proteomes" id="UP000253094"/>
    </source>
</evidence>
<accession>A0A367FK24</accession>
<feature type="domain" description="Peptidase S9 prolyl oligopeptidase catalytic" evidence="3">
    <location>
        <begin position="418"/>
        <end position="615"/>
    </location>
</feature>
<evidence type="ECO:0000259" key="3">
    <source>
        <dbReference type="Pfam" id="PF00326"/>
    </source>
</evidence>
<dbReference type="Proteomes" id="UP000253094">
    <property type="component" value="Unassembled WGS sequence"/>
</dbReference>
<dbReference type="SUPFAM" id="SSF82171">
    <property type="entry name" value="DPP6 N-terminal domain-like"/>
    <property type="match status" value="1"/>
</dbReference>
<dbReference type="OrthoDB" id="128799at2"/>
<protein>
    <submittedName>
        <fullName evidence="4">S9 family peptidase</fullName>
    </submittedName>
</protein>
<keyword evidence="1" id="KW-0378">Hydrolase</keyword>
<dbReference type="InterPro" id="IPR001375">
    <property type="entry name" value="Peptidase_S9_cat"/>
</dbReference>
<dbReference type="InterPro" id="IPR011042">
    <property type="entry name" value="6-blade_b-propeller_TolB-like"/>
</dbReference>
<keyword evidence="2" id="KW-0720">Serine protease</keyword>
<dbReference type="GO" id="GO:0004252">
    <property type="term" value="F:serine-type endopeptidase activity"/>
    <property type="evidence" value="ECO:0007669"/>
    <property type="project" value="InterPro"/>
</dbReference>
<dbReference type="AlphaFoldDB" id="A0A367FK24"/>
<dbReference type="PANTHER" id="PTHR42776:SF27">
    <property type="entry name" value="DIPEPTIDYL PEPTIDASE FAMILY MEMBER 6"/>
    <property type="match status" value="1"/>
</dbReference>
<dbReference type="Gene3D" id="2.120.10.30">
    <property type="entry name" value="TolB, C-terminal domain"/>
    <property type="match status" value="1"/>
</dbReference>
<reference evidence="4 5" key="1">
    <citation type="submission" date="2018-06" db="EMBL/GenBank/DDBJ databases">
        <title>Sphaerisporangium craniellae sp. nov., isolated from a marine sponge in the South China Sea.</title>
        <authorList>
            <person name="Li L."/>
        </authorList>
    </citation>
    <scope>NUCLEOTIDE SEQUENCE [LARGE SCALE GENOMIC DNA]</scope>
    <source>
        <strain evidence="4 5">CCTCC AA 208026</strain>
    </source>
</reference>
<organism evidence="4 5">
    <name type="scientific">Sphaerisporangium album</name>
    <dbReference type="NCBI Taxonomy" id="509200"/>
    <lineage>
        <taxon>Bacteria</taxon>
        <taxon>Bacillati</taxon>
        <taxon>Actinomycetota</taxon>
        <taxon>Actinomycetes</taxon>
        <taxon>Streptosporangiales</taxon>
        <taxon>Streptosporangiaceae</taxon>
        <taxon>Sphaerisporangium</taxon>
    </lineage>
</organism>
<name>A0A367FK24_9ACTN</name>